<proteinExistence type="predicted"/>
<keyword evidence="1" id="KW-0732">Signal</keyword>
<feature type="chain" id="PRO_5026860467" evidence="1">
    <location>
        <begin position="20"/>
        <end position="145"/>
    </location>
</feature>
<gene>
    <name evidence="2" type="ORF">EB235_08370</name>
</gene>
<organism evidence="2 3">
    <name type="scientific">Mesorhizobium loti R88b</name>
    <dbReference type="NCBI Taxonomy" id="935548"/>
    <lineage>
        <taxon>Bacteria</taxon>
        <taxon>Pseudomonadati</taxon>
        <taxon>Pseudomonadota</taxon>
        <taxon>Alphaproteobacteria</taxon>
        <taxon>Hyphomicrobiales</taxon>
        <taxon>Phyllobacteriaceae</taxon>
        <taxon>Mesorhizobium</taxon>
    </lineage>
</organism>
<reference evidence="2 3" key="1">
    <citation type="submission" date="2018-10" db="EMBL/GenBank/DDBJ databases">
        <authorList>
            <person name="Perry B.J."/>
            <person name="Sullivan J.T."/>
            <person name="Murphy R.J.T."/>
            <person name="Ramsay J.P."/>
            <person name="Ronson C.W."/>
        </authorList>
    </citation>
    <scope>NUCLEOTIDE SEQUENCE [LARGE SCALE GENOMIC DNA]</scope>
    <source>
        <strain evidence="2 3">R88b</strain>
    </source>
</reference>
<dbReference type="EMBL" id="CP033367">
    <property type="protein sequence ID" value="QKD01529.1"/>
    <property type="molecule type" value="Genomic_DNA"/>
</dbReference>
<dbReference type="RefSeq" id="WP_155256418.1">
    <property type="nucleotide sequence ID" value="NZ_CP033367.1"/>
</dbReference>
<dbReference type="AlphaFoldDB" id="A0A6M7WLG4"/>
<accession>A0A6M7WLG4</accession>
<feature type="signal peptide" evidence="1">
    <location>
        <begin position="1"/>
        <end position="19"/>
    </location>
</feature>
<name>A0A6M7WLG4_RHILI</name>
<evidence type="ECO:0000313" key="3">
    <source>
        <dbReference type="Proteomes" id="UP000503017"/>
    </source>
</evidence>
<dbReference type="Proteomes" id="UP000503017">
    <property type="component" value="Chromosome"/>
</dbReference>
<evidence type="ECO:0000256" key="1">
    <source>
        <dbReference type="SAM" id="SignalP"/>
    </source>
</evidence>
<evidence type="ECO:0000313" key="2">
    <source>
        <dbReference type="EMBL" id="QKD01529.1"/>
    </source>
</evidence>
<protein>
    <submittedName>
        <fullName evidence="2">Uncharacterized protein</fullName>
    </submittedName>
</protein>
<sequence length="145" mass="15470">MRYELALAILLGMPLPAHAEGTDHCTKSQSPDMPGMAIAMAVSVHVLAERLCNAEHTPLWPWLADVYEKSECLSHAASVEKAKSDEAKVASMGVADAMEGLGLEQAKTHDLEHADTHVKELALSELGGCAGVIGLLKQIDNSDKQ</sequence>